<protein>
    <submittedName>
        <fullName evidence="1">Phage portal protein</fullName>
    </submittedName>
</protein>
<dbReference type="Pfam" id="PF04860">
    <property type="entry name" value="Phage_portal"/>
    <property type="match status" value="1"/>
</dbReference>
<dbReference type="InterPro" id="IPR006944">
    <property type="entry name" value="Phage/GTA_portal"/>
</dbReference>
<dbReference type="NCBIfam" id="TIGR01537">
    <property type="entry name" value="portal_HK97"/>
    <property type="match status" value="1"/>
</dbReference>
<keyword evidence="2" id="KW-1185">Reference proteome</keyword>
<dbReference type="InterPro" id="IPR006427">
    <property type="entry name" value="Portal_HK97"/>
</dbReference>
<evidence type="ECO:0000313" key="2">
    <source>
        <dbReference type="Proteomes" id="UP001199642"/>
    </source>
</evidence>
<name>A0ABY3RUK9_9MICO</name>
<dbReference type="Proteomes" id="UP001199642">
    <property type="component" value="Chromosome"/>
</dbReference>
<accession>A0ABY3RUK9</accession>
<reference evidence="1 2" key="1">
    <citation type="submission" date="2023-01" db="EMBL/GenBank/DDBJ databases">
        <title>Characterization of estradiol degrading bacteria Microbacterium sp. MZT7 and reveal degrading genes through genome analysis.</title>
        <authorList>
            <person name="Hao P."/>
            <person name="Gao Y."/>
        </authorList>
    </citation>
    <scope>NUCLEOTIDE SEQUENCE [LARGE SCALE GENOMIC DNA]</scope>
    <source>
        <strain evidence="1 2">MZT7</strain>
    </source>
</reference>
<dbReference type="Gene3D" id="1.20.1270.210">
    <property type="match status" value="1"/>
</dbReference>
<evidence type="ECO:0000313" key="1">
    <source>
        <dbReference type="EMBL" id="UGS26596.1"/>
    </source>
</evidence>
<dbReference type="RefSeq" id="WP_231820233.1">
    <property type="nucleotide sequence ID" value="NZ_CP082781.1"/>
</dbReference>
<gene>
    <name evidence="1" type="ORF">K8F61_18600</name>
</gene>
<sequence>MSDALSVGRVYRAVQIHAIAAKQLSIETTRYGVRIEDHPLTRRPDPSGRRSSWVEQAVVSLATTGNGYMEIIRDTFGQVVALPILNPLDVRIRTDREGRITGYGYHGRELRPENVQHITLLRVPGTAYGLGPIQAAQRELYGAISTRDYAAAWMDDSGVPTGILKSDANLTKEQADLAKDRFNDNVGHRGGVAVLGNGLDYRPILLRPKDVQFIESQQFSALEIAMMFGVPPTLMLIAPEGGSQTYQNVEQEWLAYSRFTLMGYLVEIEDALSDLLPGAQRARFNIEALLRADTSTRYRSYLDAIAAGFMTVNEVRAIEGWDALPDTAQNDERAFDIGMLRQLHPAKEITE</sequence>
<organism evidence="1 2">
    <name type="scientific">Microbacterium resistens</name>
    <dbReference type="NCBI Taxonomy" id="156977"/>
    <lineage>
        <taxon>Bacteria</taxon>
        <taxon>Bacillati</taxon>
        <taxon>Actinomycetota</taxon>
        <taxon>Actinomycetes</taxon>
        <taxon>Micrococcales</taxon>
        <taxon>Microbacteriaceae</taxon>
        <taxon>Microbacterium</taxon>
    </lineage>
</organism>
<dbReference type="EMBL" id="CP082781">
    <property type="protein sequence ID" value="UGS26596.1"/>
    <property type="molecule type" value="Genomic_DNA"/>
</dbReference>
<proteinExistence type="predicted"/>